<keyword evidence="2" id="KW-1185">Reference proteome</keyword>
<protein>
    <submittedName>
        <fullName evidence="1">Flagellar basal-body rod protein FlgB</fullName>
    </submittedName>
</protein>
<accession>A0A1H8LQ07</accession>
<dbReference type="STRING" id="569882.SAMN04490248_101243"/>
<dbReference type="Proteomes" id="UP000198893">
    <property type="component" value="Unassembled WGS sequence"/>
</dbReference>
<keyword evidence="1" id="KW-0966">Cell projection</keyword>
<evidence type="ECO:0000313" key="2">
    <source>
        <dbReference type="Proteomes" id="UP000198893"/>
    </source>
</evidence>
<reference evidence="1 2" key="1">
    <citation type="submission" date="2016-10" db="EMBL/GenBank/DDBJ databases">
        <authorList>
            <person name="de Groot N.N."/>
        </authorList>
    </citation>
    <scope>NUCLEOTIDE SEQUENCE [LARGE SCALE GENOMIC DNA]</scope>
    <source>
        <strain evidence="1 2">DSM 27842</strain>
    </source>
</reference>
<name>A0A1H8LQ07_9RHOB</name>
<evidence type="ECO:0000313" key="1">
    <source>
        <dbReference type="EMBL" id="SEO07199.1"/>
    </source>
</evidence>
<dbReference type="NCBIfam" id="NF009270">
    <property type="entry name" value="PRK12627.1"/>
    <property type="match status" value="1"/>
</dbReference>
<dbReference type="AlphaFoldDB" id="A0A1H8LQ07"/>
<organism evidence="1 2">
    <name type="scientific">Salinihabitans flavidus</name>
    <dbReference type="NCBI Taxonomy" id="569882"/>
    <lineage>
        <taxon>Bacteria</taxon>
        <taxon>Pseudomonadati</taxon>
        <taxon>Pseudomonadota</taxon>
        <taxon>Alphaproteobacteria</taxon>
        <taxon>Rhodobacterales</taxon>
        <taxon>Roseobacteraceae</taxon>
        <taxon>Salinihabitans</taxon>
    </lineage>
</organism>
<keyword evidence="1" id="KW-0969">Cilium</keyword>
<dbReference type="RefSeq" id="WP_093114804.1">
    <property type="nucleotide sequence ID" value="NZ_FODS01000001.1"/>
</dbReference>
<proteinExistence type="predicted"/>
<sequence length="129" mass="14173">MFKSLEIFKVSHAMARHAATRQSVIARNMANADTPSYAAKDVSAFKEIVDERRDTTGLQATRAKHLHGTTQPRPLAVVQAANIGDSPNGNGVSLEEEMMKSVDTKRQHDRAIAIYKSSLGVLRTTLGRR</sequence>
<dbReference type="EMBL" id="FODS01000001">
    <property type="protein sequence ID" value="SEO07199.1"/>
    <property type="molecule type" value="Genomic_DNA"/>
</dbReference>
<keyword evidence="1" id="KW-0282">Flagellum</keyword>
<gene>
    <name evidence="1" type="ORF">SAMN04490248_101243</name>
</gene>
<dbReference type="OrthoDB" id="9788334at2"/>